<gene>
    <name evidence="2" type="ORF">GT003_14915</name>
</gene>
<evidence type="ECO:0000313" key="3">
    <source>
        <dbReference type="Proteomes" id="UP000558113"/>
    </source>
</evidence>
<organism evidence="2 3">
    <name type="scientific">Paenibacillus sacheonensis</name>
    <dbReference type="NCBI Taxonomy" id="742054"/>
    <lineage>
        <taxon>Bacteria</taxon>
        <taxon>Bacillati</taxon>
        <taxon>Bacillota</taxon>
        <taxon>Bacilli</taxon>
        <taxon>Bacillales</taxon>
        <taxon>Paenibacillaceae</taxon>
        <taxon>Paenibacillus</taxon>
    </lineage>
</organism>
<evidence type="ECO:0008006" key="4">
    <source>
        <dbReference type="Google" id="ProtNLM"/>
    </source>
</evidence>
<protein>
    <recommendedName>
        <fullName evidence="4">Ig-like domain-containing protein</fullName>
    </recommendedName>
</protein>
<feature type="chain" id="PRO_5031123301" description="Ig-like domain-containing protein" evidence="1">
    <location>
        <begin position="28"/>
        <end position="607"/>
    </location>
</feature>
<keyword evidence="1" id="KW-0732">Signal</keyword>
<name>A0A7X4YRM0_9BACL</name>
<sequence length="607" mass="66666">MKKRMYLSFLFIAVLLMNNFFTYQTFAESNTPPVDTTRPVLLDLSLSKAELHGDDTLILSARAADDISGVNHLYVEYLPPGNIEAKSAFLYDNDNDGLFTGSITTGKYDPNGVYKISYIIVADNQSNSYQYVHSTVSTKKFTTFEYKDLSSYNFTVSNPDADTTFPMLHEVTISRTEGMAGDILTVNAHITDDISGVHYASIGFRGPYDPNYVVGIELLDRDGDGTFTGSHLFRKGDFTGTYTVKGIGVLDNAGNGGQYVNSKDPDDGSPYYENRDLSAYSFTLKSGISPNIDITPPVLEEISLSGGKVHPGENITISATITDDLTGVDFLSIKYRTIDYLNGGDYYKIISLTDNDGDGVFTGKINPGMSDPAGLYQATSIEFGDIQGNNYSYYHSTTATGNATPVIEFKNLSAYNFIFANSNEPGSPHGPVTSISVDHVVNSNGWFNTPIQIVLSALDDTSSTIMTQYRINGEEWMSYNTAIVFEEDGVFNLEYRSTDEFGNTEAIKSASIKIDTAMPETKIVGVKDGESYQNCACVTFQSSDAISGVDKIEYRINQGPWKIYPMYARMSFKNGTYLIGYRSVDKAGNIESSQSVTFHIDRTSSGD</sequence>
<accession>A0A7X4YRM0</accession>
<dbReference type="OrthoDB" id="340819at2"/>
<evidence type="ECO:0000256" key="1">
    <source>
        <dbReference type="SAM" id="SignalP"/>
    </source>
</evidence>
<dbReference type="EMBL" id="JAAAMU010000006">
    <property type="protein sequence ID" value="NBC70289.1"/>
    <property type="molecule type" value="Genomic_DNA"/>
</dbReference>
<reference evidence="2 3" key="1">
    <citation type="submission" date="2020-01" db="EMBL/GenBank/DDBJ databases">
        <title>Paenibacillus soybeanensis sp. nov. isolated from the nodules of soybean (Glycine max(L.) Merr).</title>
        <authorList>
            <person name="Wang H."/>
        </authorList>
    </citation>
    <scope>NUCLEOTIDE SEQUENCE [LARGE SCALE GENOMIC DNA]</scope>
    <source>
        <strain evidence="2 3">DSM 23054</strain>
    </source>
</reference>
<dbReference type="NCBIfam" id="NF047446">
    <property type="entry name" value="barrel_OmpL47"/>
    <property type="match status" value="2"/>
</dbReference>
<dbReference type="Proteomes" id="UP000558113">
    <property type="component" value="Unassembled WGS sequence"/>
</dbReference>
<proteinExistence type="predicted"/>
<dbReference type="InterPro" id="IPR058094">
    <property type="entry name" value="Ig-like_OmpL47-like"/>
</dbReference>
<dbReference type="RefSeq" id="WP_161699046.1">
    <property type="nucleotide sequence ID" value="NZ_JAAAMU010000006.1"/>
</dbReference>
<feature type="signal peptide" evidence="1">
    <location>
        <begin position="1"/>
        <end position="27"/>
    </location>
</feature>
<keyword evidence="3" id="KW-1185">Reference proteome</keyword>
<dbReference type="Gene3D" id="3.30.1920.20">
    <property type="match status" value="1"/>
</dbReference>
<comment type="caution">
    <text evidence="2">The sequence shown here is derived from an EMBL/GenBank/DDBJ whole genome shotgun (WGS) entry which is preliminary data.</text>
</comment>
<dbReference type="AlphaFoldDB" id="A0A7X4YRM0"/>
<evidence type="ECO:0000313" key="2">
    <source>
        <dbReference type="EMBL" id="NBC70289.1"/>
    </source>
</evidence>